<dbReference type="PROSITE" id="PS51167">
    <property type="entry name" value="CHORISMATE_MUT_1"/>
    <property type="match status" value="1"/>
</dbReference>
<comment type="caution">
    <text evidence="4">The sequence shown here is derived from an EMBL/GenBank/DDBJ whole genome shotgun (WGS) entry which is preliminary data.</text>
</comment>
<dbReference type="EMBL" id="SNWX01000013">
    <property type="protein sequence ID" value="TDO87845.1"/>
    <property type="molecule type" value="Genomic_DNA"/>
</dbReference>
<reference evidence="4 5" key="1">
    <citation type="submission" date="2019-03" db="EMBL/GenBank/DDBJ databases">
        <title>Subsurface microbial communities from deep shales in Ohio and West Virginia, USA.</title>
        <authorList>
            <person name="Wrighton K."/>
        </authorList>
    </citation>
    <scope>NUCLEOTIDE SEQUENCE [LARGE SCALE GENOMIC DNA]</scope>
    <source>
        <strain evidence="4 5">MA284_T2</strain>
    </source>
</reference>
<evidence type="ECO:0000256" key="2">
    <source>
        <dbReference type="PIRSR" id="PIRSR005965-1"/>
    </source>
</evidence>
<dbReference type="Proteomes" id="UP000295064">
    <property type="component" value="Unassembled WGS sequence"/>
</dbReference>
<dbReference type="NCBIfam" id="TIGR01796">
    <property type="entry name" value="CM_mono_aroH"/>
    <property type="match status" value="1"/>
</dbReference>
<organism evidence="4 5">
    <name type="scientific">Halanaerobium saccharolyticum</name>
    <dbReference type="NCBI Taxonomy" id="43595"/>
    <lineage>
        <taxon>Bacteria</taxon>
        <taxon>Bacillati</taxon>
        <taxon>Bacillota</taxon>
        <taxon>Clostridia</taxon>
        <taxon>Halanaerobiales</taxon>
        <taxon>Halanaerobiaceae</taxon>
        <taxon>Halanaerobium</taxon>
    </lineage>
</organism>
<dbReference type="OrthoDB" id="9802232at2"/>
<name>A0A4R6LNH6_9FIRM</name>
<dbReference type="EC" id="5.4.99.5" evidence="1 3"/>
<accession>A0A4R6LNH6</accession>
<gene>
    <name evidence="4" type="ORF">DFR79_11360</name>
</gene>
<feature type="binding site" evidence="2">
    <location>
        <position position="105"/>
    </location>
    <ligand>
        <name>prephenate</name>
        <dbReference type="ChEBI" id="CHEBI:29934"/>
    </ligand>
</feature>
<dbReference type="UniPathway" id="UPA00120">
    <property type="reaction ID" value="UER00203"/>
</dbReference>
<dbReference type="InterPro" id="IPR035959">
    <property type="entry name" value="RutC-like_sf"/>
</dbReference>
<sequence>MYAIRGAISVKANTEKDIIEATKEIMQSLMQENDLKKENLISIITTTTDDLTKVYPGKALREIGYNLTPILCMQEMKVEMSSQKMIRLLVHVDGNRDKRQVKHQYLRNAKKLRPDLVE</sequence>
<dbReference type="SUPFAM" id="SSF55298">
    <property type="entry name" value="YjgF-like"/>
    <property type="match status" value="1"/>
</dbReference>
<comment type="catalytic activity">
    <reaction evidence="3">
        <text>chorismate = prephenate</text>
        <dbReference type="Rhea" id="RHEA:13897"/>
        <dbReference type="ChEBI" id="CHEBI:29748"/>
        <dbReference type="ChEBI" id="CHEBI:29934"/>
        <dbReference type="EC" id="5.4.99.5"/>
    </reaction>
</comment>
<dbReference type="GO" id="GO:0008652">
    <property type="term" value="P:amino acid biosynthetic process"/>
    <property type="evidence" value="ECO:0007669"/>
    <property type="project" value="UniProtKB-UniRule"/>
</dbReference>
<evidence type="ECO:0000256" key="1">
    <source>
        <dbReference type="NCBIfam" id="TIGR01796"/>
    </source>
</evidence>
<evidence type="ECO:0000313" key="5">
    <source>
        <dbReference type="Proteomes" id="UP000295064"/>
    </source>
</evidence>
<dbReference type="PANTHER" id="PTHR21164:SF0">
    <property type="entry name" value="CHORISMATE MUTASE AROH"/>
    <property type="match status" value="1"/>
</dbReference>
<dbReference type="GO" id="GO:0046417">
    <property type="term" value="P:chorismate metabolic process"/>
    <property type="evidence" value="ECO:0007669"/>
    <property type="project" value="TreeGrafter"/>
</dbReference>
<feature type="binding site" evidence="2">
    <location>
        <position position="5"/>
    </location>
    <ligand>
        <name>prephenate</name>
        <dbReference type="ChEBI" id="CHEBI:29934"/>
    </ligand>
</feature>
<dbReference type="GO" id="GO:0004106">
    <property type="term" value="F:chorismate mutase activity"/>
    <property type="evidence" value="ECO:0007669"/>
    <property type="project" value="UniProtKB-UniRule"/>
</dbReference>
<protein>
    <recommendedName>
        <fullName evidence="1 3">chorismate mutase</fullName>
        <ecNumber evidence="1 3">5.4.99.5</ecNumber>
    </recommendedName>
</protein>
<evidence type="ECO:0000256" key="3">
    <source>
        <dbReference type="PROSITE-ProRule" id="PRU00514"/>
    </source>
</evidence>
<dbReference type="AlphaFoldDB" id="A0A4R6LNH6"/>
<proteinExistence type="predicted"/>
<dbReference type="PANTHER" id="PTHR21164">
    <property type="entry name" value="CHORISMATE MUTASE"/>
    <property type="match status" value="1"/>
</dbReference>
<feature type="binding site" evidence="2">
    <location>
        <position position="87"/>
    </location>
    <ligand>
        <name>prephenate</name>
        <dbReference type="ChEBI" id="CHEBI:29934"/>
    </ligand>
</feature>
<dbReference type="Pfam" id="PF07736">
    <property type="entry name" value="CM_1"/>
    <property type="match status" value="1"/>
</dbReference>
<keyword evidence="3" id="KW-0413">Isomerase</keyword>
<keyword evidence="2 3" id="KW-0028">Amino-acid biosynthesis</keyword>
<dbReference type="RefSeq" id="WP_133515208.1">
    <property type="nucleotide sequence ID" value="NZ_SNWX01000013.1"/>
</dbReference>
<keyword evidence="2 3" id="KW-0057">Aromatic amino acid biosynthesis</keyword>
<dbReference type="Gene3D" id="3.30.1330.40">
    <property type="entry name" value="RutC-like"/>
    <property type="match status" value="1"/>
</dbReference>
<dbReference type="GO" id="GO:0009073">
    <property type="term" value="P:aromatic amino acid family biosynthetic process"/>
    <property type="evidence" value="ECO:0007669"/>
    <property type="project" value="UniProtKB-UniRule"/>
</dbReference>
<dbReference type="PIRSF" id="PIRSF005965">
    <property type="entry name" value="Chor_mut_AroH"/>
    <property type="match status" value="1"/>
</dbReference>
<dbReference type="InterPro" id="IPR008243">
    <property type="entry name" value="Chorismate_mutase_AroH"/>
</dbReference>
<evidence type="ECO:0000313" key="4">
    <source>
        <dbReference type="EMBL" id="TDO87845.1"/>
    </source>
</evidence>